<organism evidence="3 4">
    <name type="scientific">SAR86 cluster bacterium</name>
    <dbReference type="NCBI Taxonomy" id="2030880"/>
    <lineage>
        <taxon>Bacteria</taxon>
        <taxon>Pseudomonadati</taxon>
        <taxon>Pseudomonadota</taxon>
        <taxon>Gammaproteobacteria</taxon>
        <taxon>SAR86 cluster</taxon>
    </lineage>
</organism>
<evidence type="ECO:0000313" key="3">
    <source>
        <dbReference type="EMBL" id="PCJ25463.1"/>
    </source>
</evidence>
<dbReference type="PROSITE" id="PS50005">
    <property type="entry name" value="TPR"/>
    <property type="match status" value="1"/>
</dbReference>
<protein>
    <submittedName>
        <fullName evidence="3">Uncharacterized protein</fullName>
    </submittedName>
</protein>
<keyword evidence="1" id="KW-0802">TPR repeat</keyword>
<dbReference type="Proteomes" id="UP000218327">
    <property type="component" value="Unassembled WGS sequence"/>
</dbReference>
<comment type="caution">
    <text evidence="3">The sequence shown here is derived from an EMBL/GenBank/DDBJ whole genome shotgun (WGS) entry which is preliminary data.</text>
</comment>
<evidence type="ECO:0000313" key="4">
    <source>
        <dbReference type="Proteomes" id="UP000218327"/>
    </source>
</evidence>
<evidence type="ECO:0000256" key="1">
    <source>
        <dbReference type="PROSITE-ProRule" id="PRU00339"/>
    </source>
</evidence>
<keyword evidence="2" id="KW-0732">Signal</keyword>
<feature type="signal peptide" evidence="2">
    <location>
        <begin position="1"/>
        <end position="26"/>
    </location>
</feature>
<gene>
    <name evidence="3" type="ORF">COA96_07465</name>
</gene>
<dbReference type="InterPro" id="IPR019734">
    <property type="entry name" value="TPR_rpt"/>
</dbReference>
<accession>A0A2A5B1R4</accession>
<dbReference type="AlphaFoldDB" id="A0A2A5B1R4"/>
<proteinExistence type="predicted"/>
<dbReference type="InterPro" id="IPR011990">
    <property type="entry name" value="TPR-like_helical_dom_sf"/>
</dbReference>
<dbReference type="Gene3D" id="1.25.40.10">
    <property type="entry name" value="Tetratricopeptide repeat domain"/>
    <property type="match status" value="1"/>
</dbReference>
<name>A0A2A5B1R4_9GAMM</name>
<evidence type="ECO:0000256" key="2">
    <source>
        <dbReference type="SAM" id="SignalP"/>
    </source>
</evidence>
<dbReference type="EMBL" id="NVVJ01000017">
    <property type="protein sequence ID" value="PCJ25463.1"/>
    <property type="molecule type" value="Genomic_DNA"/>
</dbReference>
<dbReference type="SUPFAM" id="SSF48452">
    <property type="entry name" value="TPR-like"/>
    <property type="match status" value="1"/>
</dbReference>
<feature type="chain" id="PRO_5012652980" evidence="2">
    <location>
        <begin position="27"/>
        <end position="461"/>
    </location>
</feature>
<sequence length="461" mass="52219">MVLKILKVNIAPAVLLILLASGSALAQEPETEVVPVAPVVDRSRLLYIDVPVPIEPESDLFPEPPEPLEPLEPEEDALFTQRNESISQYNTTVVNIESVGGVWDRGLAQELMSLGGLQQQQGDHAQAIDSFSRAIHISRINSGLHTLEQIPVIEKMIQSQMVLGNWEDADIYNNYLFYVQQKAYGRDDPRLIPVLGKLATWNIQAFNIGYGELLGIRLRDAQIMFSAAAQMVGVHFGKNDERFVGYLRNIANSSYLLSANQELMQEIDRPEYRTAQSMLIDKLNQREAVLPLGFQSGEKALRDIVDFYSDSNSSPYDLAEALTNLGDWYLIFKQRRLAEEYYMGAWMILETEENSEELLQRLFGQVVPLPTFVASIDNPASIYRTNSESDEMNGDFADLMFDVTAAGLVRNVTVISEQTVENSSHHNRLRTEIRRSIYRPVIVDGEPKRSNGNTFRYQYWY</sequence>
<reference evidence="4" key="1">
    <citation type="submission" date="2017-08" db="EMBL/GenBank/DDBJ databases">
        <title>A dynamic microbial community with high functional redundancy inhabits the cold, oxic subseafloor aquifer.</title>
        <authorList>
            <person name="Tully B.J."/>
            <person name="Wheat C.G."/>
            <person name="Glazer B.T."/>
            <person name="Huber J.A."/>
        </authorList>
    </citation>
    <scope>NUCLEOTIDE SEQUENCE [LARGE SCALE GENOMIC DNA]</scope>
</reference>
<feature type="repeat" description="TPR" evidence="1">
    <location>
        <begin position="108"/>
        <end position="141"/>
    </location>
</feature>